<dbReference type="Proteomes" id="UP000243579">
    <property type="component" value="Unassembled WGS sequence"/>
</dbReference>
<feature type="domain" description="GyrI-like small molecule binding" evidence="1">
    <location>
        <begin position="4"/>
        <end position="105"/>
    </location>
</feature>
<dbReference type="PANTHER" id="PTHR36444:SF2">
    <property type="entry name" value="TRANSCRIPTIONAL REGULATOR PROTEIN YOBU-RELATED"/>
    <property type="match status" value="1"/>
</dbReference>
<organism evidence="2 3">
    <name type="scientific">Achlya hypogyna</name>
    <name type="common">Oomycete</name>
    <name type="synonym">Protoachlya hypogyna</name>
    <dbReference type="NCBI Taxonomy" id="1202772"/>
    <lineage>
        <taxon>Eukaryota</taxon>
        <taxon>Sar</taxon>
        <taxon>Stramenopiles</taxon>
        <taxon>Oomycota</taxon>
        <taxon>Saprolegniomycetes</taxon>
        <taxon>Saprolegniales</taxon>
        <taxon>Achlyaceae</taxon>
        <taxon>Achlya</taxon>
    </lineage>
</organism>
<protein>
    <recommendedName>
        <fullName evidence="1">GyrI-like small molecule binding domain-containing protein</fullName>
    </recommendedName>
</protein>
<evidence type="ECO:0000313" key="2">
    <source>
        <dbReference type="EMBL" id="OQR87796.1"/>
    </source>
</evidence>
<dbReference type="InterPro" id="IPR053182">
    <property type="entry name" value="YobU-like_regulator"/>
</dbReference>
<accession>A0A1V9YPX9</accession>
<comment type="caution">
    <text evidence="2">The sequence shown here is derived from an EMBL/GenBank/DDBJ whole genome shotgun (WGS) entry which is preliminary data.</text>
</comment>
<proteinExistence type="predicted"/>
<dbReference type="AlphaFoldDB" id="A0A1V9YPX9"/>
<sequence length="109" mass="12143">MPVENEESYGVCYNYSDGAFDYLCGYATTAERAAIADWRNLDIPAATYAVFPHTGLISEIAATWRALRAWTNDDWERANGAPAFEKYEATFCPNTPGGVAIWLPVQRKV</sequence>
<reference evidence="2 3" key="1">
    <citation type="journal article" date="2014" name="Genome Biol. Evol.">
        <title>The secreted proteins of Achlya hypogyna and Thraustotheca clavata identify the ancestral oomycete secretome and reveal gene acquisitions by horizontal gene transfer.</title>
        <authorList>
            <person name="Misner I."/>
            <person name="Blouin N."/>
            <person name="Leonard G."/>
            <person name="Richards T.A."/>
            <person name="Lane C.E."/>
        </authorList>
    </citation>
    <scope>NUCLEOTIDE SEQUENCE [LARGE SCALE GENOMIC DNA]</scope>
    <source>
        <strain evidence="2 3">ATCC 48635</strain>
    </source>
</reference>
<keyword evidence="3" id="KW-1185">Reference proteome</keyword>
<dbReference type="PANTHER" id="PTHR36444">
    <property type="entry name" value="TRANSCRIPTIONAL REGULATOR PROTEIN YOBU-RELATED"/>
    <property type="match status" value="1"/>
</dbReference>
<dbReference type="SUPFAM" id="SSF55136">
    <property type="entry name" value="Probable bacterial effector-binding domain"/>
    <property type="match status" value="1"/>
</dbReference>
<dbReference type="Gene3D" id="3.20.80.10">
    <property type="entry name" value="Regulatory factor, effector binding domain"/>
    <property type="match status" value="1"/>
</dbReference>
<dbReference type="InterPro" id="IPR011256">
    <property type="entry name" value="Reg_factor_effector_dom_sf"/>
</dbReference>
<evidence type="ECO:0000259" key="1">
    <source>
        <dbReference type="Pfam" id="PF06445"/>
    </source>
</evidence>
<gene>
    <name evidence="2" type="ORF">ACHHYP_20348</name>
</gene>
<evidence type="ECO:0000313" key="3">
    <source>
        <dbReference type="Proteomes" id="UP000243579"/>
    </source>
</evidence>
<name>A0A1V9YPX9_ACHHY</name>
<dbReference type="Pfam" id="PF06445">
    <property type="entry name" value="GyrI-like"/>
    <property type="match status" value="1"/>
</dbReference>
<dbReference type="InterPro" id="IPR029442">
    <property type="entry name" value="GyrI-like"/>
</dbReference>
<dbReference type="EMBL" id="JNBR01001423">
    <property type="protein sequence ID" value="OQR87796.1"/>
    <property type="molecule type" value="Genomic_DNA"/>
</dbReference>
<dbReference type="OrthoDB" id="10308642at2759"/>